<comment type="cofactor">
    <cofactor evidence="10">
        <name>[2Fe-2S] cluster</name>
        <dbReference type="ChEBI" id="CHEBI:190135"/>
    </cofactor>
</comment>
<reference evidence="12 13" key="1">
    <citation type="submission" date="2019-06" db="EMBL/GenBank/DDBJ databases">
        <authorList>
            <person name="Meng X."/>
        </authorList>
    </citation>
    <scope>NUCLEOTIDE SEQUENCE [LARGE SCALE GENOMIC DNA]</scope>
    <source>
        <strain evidence="12 13">M625</strain>
    </source>
</reference>
<dbReference type="GO" id="GO:0046872">
    <property type="term" value="F:metal ion binding"/>
    <property type="evidence" value="ECO:0007669"/>
    <property type="project" value="UniProtKB-KW"/>
</dbReference>
<feature type="domain" description="4Fe-4S ferredoxin-type" evidence="11">
    <location>
        <begin position="150"/>
        <end position="179"/>
    </location>
</feature>
<comment type="cofactor">
    <cofactor evidence="2">
        <name>[4Fe-4S] cluster</name>
        <dbReference type="ChEBI" id="CHEBI:49883"/>
    </cofactor>
</comment>
<evidence type="ECO:0000256" key="4">
    <source>
        <dbReference type="ARBA" id="ARBA00022485"/>
    </source>
</evidence>
<comment type="similarity">
    <text evidence="3">Belongs to the succinate dehydrogenase/fumarate reductase iron-sulfur protein family.</text>
</comment>
<gene>
    <name evidence="12" type="ORF">FHK87_04035</name>
</gene>
<organism evidence="12 13">
    <name type="scientific">Aquimarina algicola</name>
    <dbReference type="NCBI Taxonomy" id="2589995"/>
    <lineage>
        <taxon>Bacteria</taxon>
        <taxon>Pseudomonadati</taxon>
        <taxon>Bacteroidota</taxon>
        <taxon>Flavobacteriia</taxon>
        <taxon>Flavobacteriales</taxon>
        <taxon>Flavobacteriaceae</taxon>
        <taxon>Aquimarina</taxon>
    </lineage>
</organism>
<dbReference type="GO" id="GO:0051537">
    <property type="term" value="F:2 iron, 2 sulfur cluster binding"/>
    <property type="evidence" value="ECO:0007669"/>
    <property type="project" value="UniProtKB-KW"/>
</dbReference>
<dbReference type="AlphaFoldDB" id="A0A504JJS1"/>
<evidence type="ECO:0000256" key="1">
    <source>
        <dbReference type="ARBA" id="ARBA00001927"/>
    </source>
</evidence>
<dbReference type="InterPro" id="IPR012675">
    <property type="entry name" value="Beta-grasp_dom_sf"/>
</dbReference>
<keyword evidence="13" id="KW-1185">Reference proteome</keyword>
<dbReference type="GO" id="GO:0051539">
    <property type="term" value="F:4 iron, 4 sulfur cluster binding"/>
    <property type="evidence" value="ECO:0007669"/>
    <property type="project" value="UniProtKB-KW"/>
</dbReference>
<evidence type="ECO:0000256" key="7">
    <source>
        <dbReference type="ARBA" id="ARBA00023002"/>
    </source>
</evidence>
<evidence type="ECO:0000313" key="12">
    <source>
        <dbReference type="EMBL" id="TPN86780.1"/>
    </source>
</evidence>
<evidence type="ECO:0000256" key="10">
    <source>
        <dbReference type="ARBA" id="ARBA00034078"/>
    </source>
</evidence>
<dbReference type="InterPro" id="IPR050573">
    <property type="entry name" value="SDH/FRD_Iron-Sulfur"/>
</dbReference>
<dbReference type="SUPFAM" id="SSF46548">
    <property type="entry name" value="alpha-helical ferredoxin"/>
    <property type="match status" value="1"/>
</dbReference>
<keyword evidence="5" id="KW-0001">2Fe-2S</keyword>
<dbReference type="GO" id="GO:0022904">
    <property type="term" value="P:respiratory electron transport chain"/>
    <property type="evidence" value="ECO:0007669"/>
    <property type="project" value="TreeGrafter"/>
</dbReference>
<keyword evidence="9" id="KW-0411">Iron-sulfur</keyword>
<dbReference type="Gene3D" id="3.10.20.30">
    <property type="match status" value="1"/>
</dbReference>
<evidence type="ECO:0000256" key="8">
    <source>
        <dbReference type="ARBA" id="ARBA00023004"/>
    </source>
</evidence>
<dbReference type="GO" id="GO:0009055">
    <property type="term" value="F:electron transfer activity"/>
    <property type="evidence" value="ECO:0007669"/>
    <property type="project" value="InterPro"/>
</dbReference>
<keyword evidence="8" id="KW-0408">Iron</keyword>
<accession>A0A504JJS1</accession>
<comment type="caution">
    <text evidence="12">The sequence shown here is derived from an EMBL/GenBank/DDBJ whole genome shotgun (WGS) entry which is preliminary data.</text>
</comment>
<dbReference type="Proteomes" id="UP000315540">
    <property type="component" value="Unassembled WGS sequence"/>
</dbReference>
<dbReference type="Gene3D" id="1.10.1060.10">
    <property type="entry name" value="Alpha-helical ferredoxin"/>
    <property type="match status" value="1"/>
</dbReference>
<dbReference type="PANTHER" id="PTHR11921">
    <property type="entry name" value="SUCCINATE DEHYDROGENASE IRON-SULFUR PROTEIN"/>
    <property type="match status" value="1"/>
</dbReference>
<evidence type="ECO:0000256" key="3">
    <source>
        <dbReference type="ARBA" id="ARBA00009433"/>
    </source>
</evidence>
<name>A0A504JJS1_9FLAO</name>
<proteinExistence type="inferred from homology"/>
<dbReference type="Pfam" id="PF13085">
    <property type="entry name" value="Fer2_3"/>
    <property type="match status" value="1"/>
</dbReference>
<dbReference type="PROSITE" id="PS00197">
    <property type="entry name" value="2FE2S_FER_1"/>
    <property type="match status" value="1"/>
</dbReference>
<dbReference type="NCBIfam" id="NF005746">
    <property type="entry name" value="PRK07570.1"/>
    <property type="match status" value="1"/>
</dbReference>
<dbReference type="OrthoDB" id="9804391at2"/>
<dbReference type="InterPro" id="IPR017896">
    <property type="entry name" value="4Fe4S_Fe-S-bd"/>
</dbReference>
<dbReference type="InterPro" id="IPR006058">
    <property type="entry name" value="2Fe2S_fd_BS"/>
</dbReference>
<dbReference type="Pfam" id="PF13183">
    <property type="entry name" value="Fer4_8"/>
    <property type="match status" value="1"/>
</dbReference>
<sequence length="247" mass="27167">MEITFKIWRQNSPKTKGKIEAYKVDGITEDMSFLEALDHLNEQLVLKGEKVIAYEYDCREGICGQCGIFINGRAHGPHDHITTCQLHMRSFKDGDTIIVEPWRAASFPVIKDLIVDRSAFDRIIEQGAYISAKTGTAPEANAILIPKEISDKAMNAAACIGCGACVATCKNSSAALFTSAKINHLNNLPQGKAEANNRVLKMTKQMEQEGFGSCTYTGACEVECPENISILNIAEMNARHTKAKLLR</sequence>
<protein>
    <submittedName>
        <fullName evidence="12">Succinate dehydrogenase/fumarate reductase iron-sulfur subunit</fullName>
    </submittedName>
</protein>
<dbReference type="RefSeq" id="WP_140590105.1">
    <property type="nucleotide sequence ID" value="NZ_VFWZ01000002.1"/>
</dbReference>
<keyword evidence="6" id="KW-0479">Metal-binding</keyword>
<dbReference type="EMBL" id="VFWZ01000002">
    <property type="protein sequence ID" value="TPN86780.1"/>
    <property type="molecule type" value="Genomic_DNA"/>
</dbReference>
<keyword evidence="7" id="KW-0560">Oxidoreductase</keyword>
<evidence type="ECO:0000259" key="11">
    <source>
        <dbReference type="PROSITE" id="PS51379"/>
    </source>
</evidence>
<dbReference type="GO" id="GO:0006099">
    <property type="term" value="P:tricarboxylic acid cycle"/>
    <property type="evidence" value="ECO:0007669"/>
    <property type="project" value="InterPro"/>
</dbReference>
<comment type="cofactor">
    <cofactor evidence="1">
        <name>[3Fe-4S] cluster</name>
        <dbReference type="ChEBI" id="CHEBI:21137"/>
    </cofactor>
</comment>
<evidence type="ECO:0000256" key="2">
    <source>
        <dbReference type="ARBA" id="ARBA00001966"/>
    </source>
</evidence>
<dbReference type="InterPro" id="IPR004489">
    <property type="entry name" value="Succ_DH/fum_Rdtase_Fe-S"/>
</dbReference>
<evidence type="ECO:0000256" key="9">
    <source>
        <dbReference type="ARBA" id="ARBA00023014"/>
    </source>
</evidence>
<evidence type="ECO:0000256" key="6">
    <source>
        <dbReference type="ARBA" id="ARBA00022723"/>
    </source>
</evidence>
<dbReference type="NCBIfam" id="TIGR00384">
    <property type="entry name" value="dhsB"/>
    <property type="match status" value="1"/>
</dbReference>
<dbReference type="SUPFAM" id="SSF54292">
    <property type="entry name" value="2Fe-2S ferredoxin-like"/>
    <property type="match status" value="1"/>
</dbReference>
<dbReference type="PROSITE" id="PS51379">
    <property type="entry name" value="4FE4S_FER_2"/>
    <property type="match status" value="1"/>
</dbReference>
<dbReference type="InterPro" id="IPR025192">
    <property type="entry name" value="Succ_DH/fum_Rdtase_N"/>
</dbReference>
<keyword evidence="4" id="KW-0004">4Fe-4S</keyword>
<evidence type="ECO:0000313" key="13">
    <source>
        <dbReference type="Proteomes" id="UP000315540"/>
    </source>
</evidence>
<dbReference type="PANTHER" id="PTHR11921:SF41">
    <property type="entry name" value="SUCCINATE DEHYDROGENASE"/>
    <property type="match status" value="1"/>
</dbReference>
<dbReference type="InterPro" id="IPR009051">
    <property type="entry name" value="Helical_ferredxn"/>
</dbReference>
<dbReference type="GO" id="GO:0016491">
    <property type="term" value="F:oxidoreductase activity"/>
    <property type="evidence" value="ECO:0007669"/>
    <property type="project" value="UniProtKB-KW"/>
</dbReference>
<dbReference type="InterPro" id="IPR036010">
    <property type="entry name" value="2Fe-2S_ferredoxin-like_sf"/>
</dbReference>
<evidence type="ECO:0000256" key="5">
    <source>
        <dbReference type="ARBA" id="ARBA00022714"/>
    </source>
</evidence>